<reference evidence="6 8" key="3">
    <citation type="journal article" date="2022" name="Microbiol. Resour. Announc.">
        <title>Complete Genome Sequences of Thermus Strains Isolated from Senami Hot Spring in Japan.</title>
        <authorList>
            <person name="Miyazaki K."/>
        </authorList>
    </citation>
    <scope>NUCLEOTIDE SEQUENCE [LARGE SCALE GENOMIC DNA]</scope>
    <source>
        <strain evidence="6 8">SNM4-1</strain>
    </source>
</reference>
<evidence type="ECO:0000313" key="7">
    <source>
        <dbReference type="Proteomes" id="UP000182993"/>
    </source>
</evidence>
<evidence type="ECO:0000313" key="8">
    <source>
        <dbReference type="Proteomes" id="UP000831120"/>
    </source>
</evidence>
<dbReference type="InterPro" id="IPR012902">
    <property type="entry name" value="N_methyl_site"/>
</dbReference>
<dbReference type="InterPro" id="IPR045584">
    <property type="entry name" value="Pilin-like"/>
</dbReference>
<evidence type="ECO:0000256" key="4">
    <source>
        <dbReference type="ARBA" id="ARBA00023237"/>
    </source>
</evidence>
<dbReference type="GO" id="GO:0042597">
    <property type="term" value="C:periplasmic space"/>
    <property type="evidence" value="ECO:0007669"/>
    <property type="project" value="UniProtKB-SubCell"/>
</dbReference>
<dbReference type="Proteomes" id="UP000831120">
    <property type="component" value="Chromosome"/>
</dbReference>
<dbReference type="PROSITE" id="PS00409">
    <property type="entry name" value="PROKAR_NTER_METHYL"/>
    <property type="match status" value="1"/>
</dbReference>
<dbReference type="STRING" id="56956.A0O31_00672"/>
<keyword evidence="4" id="KW-0472">Membrane</keyword>
<comment type="subcellular location">
    <subcellularLocation>
        <location evidence="1">Cell outer membrane</location>
        <topology evidence="1">Single-pass membrane protein</topology>
    </subcellularLocation>
    <subcellularLocation>
        <location evidence="2">Periplasm</location>
    </subcellularLocation>
</comment>
<keyword evidence="3" id="KW-0574">Periplasm</keyword>
<evidence type="ECO:0000256" key="1">
    <source>
        <dbReference type="ARBA" id="ARBA00004203"/>
    </source>
</evidence>
<dbReference type="KEGG" id="tbc:A0O31_00672"/>
<accession>A0A1J0LRC9</accession>
<dbReference type="NCBIfam" id="TIGR02532">
    <property type="entry name" value="IV_pilin_GFxxxE"/>
    <property type="match status" value="1"/>
</dbReference>
<dbReference type="EMBL" id="AP025593">
    <property type="protein sequence ID" value="BDG15713.1"/>
    <property type="molecule type" value="Genomic_DNA"/>
</dbReference>
<evidence type="ECO:0000313" key="5">
    <source>
        <dbReference type="EMBL" id="APD08862.1"/>
    </source>
</evidence>
<sequence length="298" mass="32104">MWKRTGFTLLELLVALAILATVMAIAYGGMVQFMGFRSDVDAAASAQAKLRRIVEVFTQDLRSAVFGGLASTPYPSGEGSISFALIDGGAGYPVLPHDSGSNSSFKQAAEAKILVLASQASDIGISAGDYVLMVNANGDGVILPVTRVNAVGGQPNRWHVVHAGCGNTIDYTPNTLLFRVRTLGFRYNPNTKELVYRDGSGGEIPVAFSLSRFAIRYVYEAGQGDVLVNPGGYSYANPTGTPPFQVTQNNKTYTLRRLSLVLGAEVFSRGRSVDRVYTSQVELSSNTQYQVRRIVPCR</sequence>
<dbReference type="OrthoDB" id="25012at2"/>
<evidence type="ECO:0000256" key="2">
    <source>
        <dbReference type="ARBA" id="ARBA00004418"/>
    </source>
</evidence>
<dbReference type="Pfam" id="PF07963">
    <property type="entry name" value="N_methyl"/>
    <property type="match status" value="1"/>
</dbReference>
<evidence type="ECO:0000256" key="3">
    <source>
        <dbReference type="ARBA" id="ARBA00022764"/>
    </source>
</evidence>
<reference evidence="5" key="2">
    <citation type="journal article" date="2017" name="Stand. Genomic Sci.">
        <title>Complete genome sequence of Thermus brockianus GE-1 reveals key enzymes of xylan/xylose metabolism.</title>
        <authorList>
            <person name="Schaefers C."/>
            <person name="Blank S."/>
            <person name="Wiebusch S."/>
            <person name="Elleuche S."/>
            <person name="Antranikian G."/>
        </authorList>
    </citation>
    <scope>NUCLEOTIDE SEQUENCE</scope>
    <source>
        <strain evidence="5">GE-1</strain>
    </source>
</reference>
<dbReference type="AlphaFoldDB" id="A0A1J0LRC9"/>
<protein>
    <submittedName>
        <fullName evidence="5">Prepilin-like protein</fullName>
    </submittedName>
</protein>
<dbReference type="Proteomes" id="UP000182993">
    <property type="component" value="Chromosome"/>
</dbReference>
<keyword evidence="4" id="KW-0998">Cell outer membrane</keyword>
<dbReference type="EMBL" id="CP016312">
    <property type="protein sequence ID" value="APD08862.1"/>
    <property type="molecule type" value="Genomic_DNA"/>
</dbReference>
<evidence type="ECO:0000313" key="6">
    <source>
        <dbReference type="EMBL" id="BDG15713.1"/>
    </source>
</evidence>
<organism evidence="5 7">
    <name type="scientific">Thermus brockianus</name>
    <dbReference type="NCBI Taxonomy" id="56956"/>
    <lineage>
        <taxon>Bacteria</taxon>
        <taxon>Thermotogati</taxon>
        <taxon>Deinococcota</taxon>
        <taxon>Deinococci</taxon>
        <taxon>Thermales</taxon>
        <taxon>Thermaceae</taxon>
        <taxon>Thermus</taxon>
    </lineage>
</organism>
<dbReference type="GO" id="GO:0009279">
    <property type="term" value="C:cell outer membrane"/>
    <property type="evidence" value="ECO:0007669"/>
    <property type="project" value="UniProtKB-SubCell"/>
</dbReference>
<reference evidence="7" key="1">
    <citation type="submission" date="2016-06" db="EMBL/GenBank/DDBJ databases">
        <title>Whole genome sequencing of Thermus brockianus strain GE-1.</title>
        <authorList>
            <person name="Schaefers C."/>
            <person name="Blank S."/>
            <person name="Wiebusch S."/>
            <person name="Elleuche S."/>
            <person name="Antranikian G."/>
        </authorList>
    </citation>
    <scope>NUCLEOTIDE SEQUENCE [LARGE SCALE GENOMIC DNA]</scope>
    <source>
        <strain evidence="7">GE-1</strain>
    </source>
</reference>
<proteinExistence type="predicted"/>
<keyword evidence="8" id="KW-1185">Reference proteome</keyword>
<name>A0A1J0LRC9_THEBO</name>
<dbReference type="RefSeq" id="WP_071676666.1">
    <property type="nucleotide sequence ID" value="NZ_AP025593.1"/>
</dbReference>
<gene>
    <name evidence="5" type="ORF">A0O31_00672</name>
    <name evidence="6" type="ORF">TbrSNM41_04470</name>
</gene>
<dbReference type="SUPFAM" id="SSF54523">
    <property type="entry name" value="Pili subunits"/>
    <property type="match status" value="1"/>
</dbReference>